<dbReference type="EMBL" id="PUHQ01000028">
    <property type="protein sequence ID" value="KAG0662223.1"/>
    <property type="molecule type" value="Genomic_DNA"/>
</dbReference>
<feature type="domain" description="Serine aminopeptidase S33" evidence="1">
    <location>
        <begin position="56"/>
        <end position="136"/>
    </location>
</feature>
<sequence>MTSQRPTVKHGTYSISPDGPTLAFALHQPTQAGSRAALIAHPYGRLGGSKEDHVVVALAEKLASEGWAVLRYDARGAGASTGSVSWTGTAEATDYERMLRDVLLPAFLPNSTAEPRTVTLLLAGYSYGSLAASACSPPSDTADVHFETSYVLISYPLSVAWALCALQTSFFTSALRIRSKDHCVLAVYGDQDQFTAVEKFRRWAAELGRSESSRSVEVAGADHFWRDKKHKADLLSAICNWIS</sequence>
<dbReference type="PANTHER" id="PTHR42103">
    <property type="entry name" value="ALPHA/BETA-HYDROLASES SUPERFAMILY PROTEIN"/>
    <property type="match status" value="1"/>
</dbReference>
<dbReference type="PANTHER" id="PTHR42103:SF2">
    <property type="entry name" value="AB HYDROLASE-1 DOMAIN-CONTAINING PROTEIN"/>
    <property type="match status" value="1"/>
</dbReference>
<dbReference type="InterPro" id="IPR029058">
    <property type="entry name" value="AB_hydrolase_fold"/>
</dbReference>
<dbReference type="SUPFAM" id="SSF53474">
    <property type="entry name" value="alpha/beta-Hydrolases"/>
    <property type="match status" value="1"/>
</dbReference>
<keyword evidence="3" id="KW-1185">Reference proteome</keyword>
<name>A0A9P7B6Z0_RHOMI</name>
<dbReference type="Pfam" id="PF12146">
    <property type="entry name" value="Hydrolase_4"/>
    <property type="match status" value="1"/>
</dbReference>
<dbReference type="AlphaFoldDB" id="A0A9P7B6Z0"/>
<dbReference type="Proteomes" id="UP000777482">
    <property type="component" value="Unassembled WGS sequence"/>
</dbReference>
<evidence type="ECO:0000313" key="2">
    <source>
        <dbReference type="EMBL" id="KAG0662223.1"/>
    </source>
</evidence>
<reference evidence="2 3" key="1">
    <citation type="submission" date="2020-11" db="EMBL/GenBank/DDBJ databases">
        <title>Kefir isolates.</title>
        <authorList>
            <person name="Marcisauskas S."/>
            <person name="Kim Y."/>
            <person name="Blasche S."/>
        </authorList>
    </citation>
    <scope>NUCLEOTIDE SEQUENCE [LARGE SCALE GENOMIC DNA]</scope>
    <source>
        <strain evidence="2 3">KR</strain>
    </source>
</reference>
<protein>
    <recommendedName>
        <fullName evidence="1">Serine aminopeptidase S33 domain-containing protein</fullName>
    </recommendedName>
</protein>
<organism evidence="2 3">
    <name type="scientific">Rhodotorula mucilaginosa</name>
    <name type="common">Yeast</name>
    <name type="synonym">Rhodotorula rubra</name>
    <dbReference type="NCBI Taxonomy" id="5537"/>
    <lineage>
        <taxon>Eukaryota</taxon>
        <taxon>Fungi</taxon>
        <taxon>Dikarya</taxon>
        <taxon>Basidiomycota</taxon>
        <taxon>Pucciniomycotina</taxon>
        <taxon>Microbotryomycetes</taxon>
        <taxon>Sporidiobolales</taxon>
        <taxon>Sporidiobolaceae</taxon>
        <taxon>Rhodotorula</taxon>
    </lineage>
</organism>
<evidence type="ECO:0000313" key="3">
    <source>
        <dbReference type="Proteomes" id="UP000777482"/>
    </source>
</evidence>
<accession>A0A9P7B6Z0</accession>
<comment type="caution">
    <text evidence="2">The sequence shown here is derived from an EMBL/GenBank/DDBJ whole genome shotgun (WGS) entry which is preliminary data.</text>
</comment>
<gene>
    <name evidence="2" type="ORF">C6P46_003409</name>
</gene>
<dbReference type="InterPro" id="IPR022742">
    <property type="entry name" value="Hydrolase_4"/>
</dbReference>
<evidence type="ECO:0000259" key="1">
    <source>
        <dbReference type="Pfam" id="PF12146"/>
    </source>
</evidence>
<dbReference type="OrthoDB" id="10260961at2759"/>
<dbReference type="Gene3D" id="3.40.50.1820">
    <property type="entry name" value="alpha/beta hydrolase"/>
    <property type="match status" value="1"/>
</dbReference>
<proteinExistence type="predicted"/>